<protein>
    <recommendedName>
        <fullName evidence="1">Vps16 N-terminal domain-containing protein</fullName>
    </recommendedName>
</protein>
<sequence length="224" mass="25832">MSPVRGQLLRDRCLKARDNVYVKNDHTLHVRTVIINEVEPPKYAQVPTSSIGRCIRSNKRRRNKNLHCDCERRKFFPFLFPPNEIGILSSGFLLRRRFELIGSLVEARRRINFDYFHELTSAGRDLGTGGASASARMANVSVAVEWQLLYNRYYRKPEPYPMRWKHIDLSRNKVACAPFGGQIAVIRDDSKIVCDPEVGIPLSIKQYKVVEAFLGFTFITFIAR</sequence>
<dbReference type="InterPro" id="IPR016534">
    <property type="entry name" value="VPS16"/>
</dbReference>
<evidence type="ECO:0000313" key="2">
    <source>
        <dbReference type="EMBL" id="PKI55714.1"/>
    </source>
</evidence>
<organism evidence="2 3">
    <name type="scientific">Punica granatum</name>
    <name type="common">Pomegranate</name>
    <dbReference type="NCBI Taxonomy" id="22663"/>
    <lineage>
        <taxon>Eukaryota</taxon>
        <taxon>Viridiplantae</taxon>
        <taxon>Streptophyta</taxon>
        <taxon>Embryophyta</taxon>
        <taxon>Tracheophyta</taxon>
        <taxon>Spermatophyta</taxon>
        <taxon>Magnoliopsida</taxon>
        <taxon>eudicotyledons</taxon>
        <taxon>Gunneridae</taxon>
        <taxon>Pentapetalae</taxon>
        <taxon>rosids</taxon>
        <taxon>malvids</taxon>
        <taxon>Myrtales</taxon>
        <taxon>Lythraceae</taxon>
        <taxon>Punica</taxon>
    </lineage>
</organism>
<dbReference type="GO" id="GO:0005768">
    <property type="term" value="C:endosome"/>
    <property type="evidence" value="ECO:0007669"/>
    <property type="project" value="TreeGrafter"/>
</dbReference>
<dbReference type="GO" id="GO:0016197">
    <property type="term" value="P:endosomal transport"/>
    <property type="evidence" value="ECO:0007669"/>
    <property type="project" value="TreeGrafter"/>
</dbReference>
<dbReference type="GO" id="GO:0006886">
    <property type="term" value="P:intracellular protein transport"/>
    <property type="evidence" value="ECO:0007669"/>
    <property type="project" value="InterPro"/>
</dbReference>
<proteinExistence type="predicted"/>
<dbReference type="STRING" id="22663.A0A2I0JHI6"/>
<dbReference type="InterPro" id="IPR006926">
    <property type="entry name" value="Vps16_N"/>
</dbReference>
<dbReference type="GO" id="GO:0042144">
    <property type="term" value="P:vacuole fusion, non-autophagic"/>
    <property type="evidence" value="ECO:0007669"/>
    <property type="project" value="TreeGrafter"/>
</dbReference>
<gene>
    <name evidence="2" type="ORF">CRG98_023930</name>
</gene>
<name>A0A2I0JHI6_PUNGR</name>
<dbReference type="Proteomes" id="UP000233551">
    <property type="component" value="Unassembled WGS sequence"/>
</dbReference>
<accession>A0A2I0JHI6</accession>
<evidence type="ECO:0000259" key="1">
    <source>
        <dbReference type="Pfam" id="PF04841"/>
    </source>
</evidence>
<reference evidence="2 3" key="1">
    <citation type="submission" date="2017-11" db="EMBL/GenBank/DDBJ databases">
        <title>De-novo sequencing of pomegranate (Punica granatum L.) genome.</title>
        <authorList>
            <person name="Akparov Z."/>
            <person name="Amiraslanov A."/>
            <person name="Hajiyeva S."/>
            <person name="Abbasov M."/>
            <person name="Kaur K."/>
            <person name="Hamwieh A."/>
            <person name="Solovyev V."/>
            <person name="Salamov A."/>
            <person name="Braich B."/>
            <person name="Kosarev P."/>
            <person name="Mahmoud A."/>
            <person name="Hajiyev E."/>
            <person name="Babayeva S."/>
            <person name="Izzatullayeva V."/>
            <person name="Mammadov A."/>
            <person name="Mammadov A."/>
            <person name="Sharifova S."/>
            <person name="Ojaghi J."/>
            <person name="Eynullazada K."/>
            <person name="Bayramov B."/>
            <person name="Abdulazimova A."/>
            <person name="Shahmuradov I."/>
        </authorList>
    </citation>
    <scope>NUCLEOTIDE SEQUENCE [LARGE SCALE GENOMIC DNA]</scope>
    <source>
        <strain evidence="3">cv. AG2017</strain>
        <tissue evidence="2">Leaf</tissue>
    </source>
</reference>
<dbReference type="GO" id="GO:0003779">
    <property type="term" value="F:actin binding"/>
    <property type="evidence" value="ECO:0007669"/>
    <property type="project" value="TreeGrafter"/>
</dbReference>
<dbReference type="PANTHER" id="PTHR12811:SF0">
    <property type="entry name" value="VACUOLAR PROTEIN SORTING-ASSOCIATED PROTEIN 16 HOMOLOG"/>
    <property type="match status" value="1"/>
</dbReference>
<dbReference type="PANTHER" id="PTHR12811">
    <property type="entry name" value="VACUOLAR PROTEIN SORTING VPS16"/>
    <property type="match status" value="1"/>
</dbReference>
<feature type="domain" description="Vps16 N-terminal" evidence="1">
    <location>
        <begin position="144"/>
        <end position="208"/>
    </location>
</feature>
<dbReference type="Pfam" id="PF04841">
    <property type="entry name" value="Vps16_N"/>
    <property type="match status" value="1"/>
</dbReference>
<keyword evidence="3" id="KW-1185">Reference proteome</keyword>
<dbReference type="GO" id="GO:0005765">
    <property type="term" value="C:lysosomal membrane"/>
    <property type="evidence" value="ECO:0007669"/>
    <property type="project" value="TreeGrafter"/>
</dbReference>
<evidence type="ECO:0000313" key="3">
    <source>
        <dbReference type="Proteomes" id="UP000233551"/>
    </source>
</evidence>
<dbReference type="AlphaFoldDB" id="A0A2I0JHI6"/>
<dbReference type="EMBL" id="PGOL01001681">
    <property type="protein sequence ID" value="PKI55714.1"/>
    <property type="molecule type" value="Genomic_DNA"/>
</dbReference>
<dbReference type="GO" id="GO:0030897">
    <property type="term" value="C:HOPS complex"/>
    <property type="evidence" value="ECO:0007669"/>
    <property type="project" value="TreeGrafter"/>
</dbReference>
<comment type="caution">
    <text evidence="2">The sequence shown here is derived from an EMBL/GenBank/DDBJ whole genome shotgun (WGS) entry which is preliminary data.</text>
</comment>